<dbReference type="GO" id="GO:0006631">
    <property type="term" value="P:fatty acid metabolic process"/>
    <property type="evidence" value="ECO:0007669"/>
    <property type="project" value="TreeGrafter"/>
</dbReference>
<dbReference type="InterPro" id="IPR025110">
    <property type="entry name" value="AMP-bd_C"/>
</dbReference>
<evidence type="ECO:0000256" key="1">
    <source>
        <dbReference type="ARBA" id="ARBA00006432"/>
    </source>
</evidence>
<keyword evidence="2" id="KW-0436">Ligase</keyword>
<accession>A0A6J7W049</accession>
<dbReference type="InterPro" id="IPR045851">
    <property type="entry name" value="AMP-bd_C_sf"/>
</dbReference>
<evidence type="ECO:0000256" key="2">
    <source>
        <dbReference type="ARBA" id="ARBA00022598"/>
    </source>
</evidence>
<sequence length="525" mass="57038">MAVLTKTYADIRASDIALIDEERSVSWAELDQRVNGLVNGLRQAGLKTGDTVAVVAGNQCEWFEIAQACAHGGWTYVPVNWHWVADELAYVYEDANAVAVLVDQSFEATVLTALKDERGRSVKLIVGIHTASDSAARSDSRFVDYEAVISSGGSDEPTDQMLGGPMFYTSGTTGRPKGVRGALSGGLSITPDFMQLVAAGFSQFLPIPGRTMLCGPFYHSAQWAFSFLPMIGGSAVVMQHKYDSAAMLEMVDRYSCTNVHLVPTQMKRLLDLPDSVKESFSGTSLSTVWHGAAPCPPAVKRGLIEWWGPKITEYYGSTEGSIISTVSSTDWLAKGGSVGKPLETVEVIIVDDAGARVQQGSPGTLYFKNKMGNDFTYHNDEAKTRESHLEPGVFTTGDIGYIDADGFLWLSDRKIDMIISGGVNIYPAEIEGVIAALSEVEDVAVIGVPDEEFGESVKALVQLADGVNASPEISEIIIKHCREFLAGYKRPRSIDFIAHIPRTGTGKIQKQPLRAPFWEGHERRI</sequence>
<dbReference type="Pfam" id="PF00501">
    <property type="entry name" value="AMP-binding"/>
    <property type="match status" value="1"/>
</dbReference>
<feature type="domain" description="AMP-dependent synthetase/ligase" evidence="3">
    <location>
        <begin position="13"/>
        <end position="369"/>
    </location>
</feature>
<dbReference type="AlphaFoldDB" id="A0A6J7W049"/>
<dbReference type="InterPro" id="IPR000873">
    <property type="entry name" value="AMP-dep_synth/lig_dom"/>
</dbReference>
<dbReference type="GO" id="GO:0031956">
    <property type="term" value="F:medium-chain fatty acid-CoA ligase activity"/>
    <property type="evidence" value="ECO:0007669"/>
    <property type="project" value="TreeGrafter"/>
</dbReference>
<dbReference type="InterPro" id="IPR042099">
    <property type="entry name" value="ANL_N_sf"/>
</dbReference>
<feature type="domain" description="AMP-binding enzyme C-terminal" evidence="4">
    <location>
        <begin position="429"/>
        <end position="507"/>
    </location>
</feature>
<proteinExistence type="inferred from homology"/>
<dbReference type="SUPFAM" id="SSF56801">
    <property type="entry name" value="Acetyl-CoA synthetase-like"/>
    <property type="match status" value="1"/>
</dbReference>
<gene>
    <name evidence="5" type="ORF">UFOPK4422_01099</name>
</gene>
<reference evidence="5" key="1">
    <citation type="submission" date="2020-05" db="EMBL/GenBank/DDBJ databases">
        <authorList>
            <person name="Chiriac C."/>
            <person name="Salcher M."/>
            <person name="Ghai R."/>
            <person name="Kavagutti S V."/>
        </authorList>
    </citation>
    <scope>NUCLEOTIDE SEQUENCE</scope>
</reference>
<evidence type="ECO:0000313" key="5">
    <source>
        <dbReference type="EMBL" id="CAB5127314.1"/>
    </source>
</evidence>
<dbReference type="Gene3D" id="3.40.50.12780">
    <property type="entry name" value="N-terminal domain of ligase-like"/>
    <property type="match status" value="1"/>
</dbReference>
<dbReference type="Gene3D" id="3.30.300.30">
    <property type="match status" value="1"/>
</dbReference>
<comment type="similarity">
    <text evidence="1">Belongs to the ATP-dependent AMP-binding enzyme family.</text>
</comment>
<dbReference type="Pfam" id="PF13193">
    <property type="entry name" value="AMP-binding_C"/>
    <property type="match status" value="1"/>
</dbReference>
<name>A0A6J7W049_9ZZZZ</name>
<evidence type="ECO:0000259" key="3">
    <source>
        <dbReference type="Pfam" id="PF00501"/>
    </source>
</evidence>
<dbReference type="PANTHER" id="PTHR43201:SF5">
    <property type="entry name" value="MEDIUM-CHAIN ACYL-COA LIGASE ACSF2, MITOCHONDRIAL"/>
    <property type="match status" value="1"/>
</dbReference>
<organism evidence="5">
    <name type="scientific">freshwater metagenome</name>
    <dbReference type="NCBI Taxonomy" id="449393"/>
    <lineage>
        <taxon>unclassified sequences</taxon>
        <taxon>metagenomes</taxon>
        <taxon>ecological metagenomes</taxon>
    </lineage>
</organism>
<dbReference type="PANTHER" id="PTHR43201">
    <property type="entry name" value="ACYL-COA SYNTHETASE"/>
    <property type="match status" value="1"/>
</dbReference>
<dbReference type="EMBL" id="CAFBRX010000114">
    <property type="protein sequence ID" value="CAB5127314.1"/>
    <property type="molecule type" value="Genomic_DNA"/>
</dbReference>
<protein>
    <submittedName>
        <fullName evidence="5">Unannotated protein</fullName>
    </submittedName>
</protein>
<evidence type="ECO:0000259" key="4">
    <source>
        <dbReference type="Pfam" id="PF13193"/>
    </source>
</evidence>